<comment type="caution">
    <text evidence="3">The sequence shown here is derived from an EMBL/GenBank/DDBJ whole genome shotgun (WGS) entry which is preliminary data.</text>
</comment>
<evidence type="ECO:0000256" key="1">
    <source>
        <dbReference type="SAM" id="MobiDB-lite"/>
    </source>
</evidence>
<name>A0AAE3A2U7_9FIRM</name>
<gene>
    <name evidence="3" type="ORF">LKD36_02550</name>
</gene>
<evidence type="ECO:0000256" key="2">
    <source>
        <dbReference type="SAM" id="Phobius"/>
    </source>
</evidence>
<feature type="transmembrane region" description="Helical" evidence="2">
    <location>
        <begin position="33"/>
        <end position="55"/>
    </location>
</feature>
<evidence type="ECO:0000313" key="3">
    <source>
        <dbReference type="EMBL" id="MCC2125056.1"/>
    </source>
</evidence>
<sequence>MNRVEDLINSAKTNELLGELLHIKKEEEKKSNVLMWVAITLGAVLAVAGIAYAVYRFFTPDYLEDFDEDFDDDYDDYDDDDDFFDDEEEEEEKDTEE</sequence>
<dbReference type="AlphaFoldDB" id="A0AAE3A2U7"/>
<reference evidence="3 4" key="1">
    <citation type="submission" date="2021-10" db="EMBL/GenBank/DDBJ databases">
        <title>Anaerobic single-cell dispensing facilitates the cultivation of human gut bacteria.</title>
        <authorList>
            <person name="Afrizal A."/>
        </authorList>
    </citation>
    <scope>NUCLEOTIDE SEQUENCE [LARGE SCALE GENOMIC DNA]</scope>
    <source>
        <strain evidence="3 4">CLA-AA-H276</strain>
    </source>
</reference>
<dbReference type="Proteomes" id="UP001198220">
    <property type="component" value="Unassembled WGS sequence"/>
</dbReference>
<keyword evidence="4" id="KW-1185">Reference proteome</keyword>
<feature type="region of interest" description="Disordered" evidence="1">
    <location>
        <begin position="69"/>
        <end position="97"/>
    </location>
</feature>
<protein>
    <submittedName>
        <fullName evidence="3">DUF4366 domain-containing protein</fullName>
    </submittedName>
</protein>
<organism evidence="3 4">
    <name type="scientific">Hominiventricola filiformis</name>
    <dbReference type="NCBI Taxonomy" id="2885352"/>
    <lineage>
        <taxon>Bacteria</taxon>
        <taxon>Bacillati</taxon>
        <taxon>Bacillota</taxon>
        <taxon>Clostridia</taxon>
        <taxon>Lachnospirales</taxon>
        <taxon>Lachnospiraceae</taxon>
        <taxon>Hominiventricola</taxon>
    </lineage>
</organism>
<accession>A0AAE3A2U7</accession>
<proteinExistence type="predicted"/>
<dbReference type="EMBL" id="JAJEPS010000001">
    <property type="protein sequence ID" value="MCC2125056.1"/>
    <property type="molecule type" value="Genomic_DNA"/>
</dbReference>
<keyword evidence="2" id="KW-0472">Membrane</keyword>
<keyword evidence="2" id="KW-0812">Transmembrane</keyword>
<keyword evidence="2" id="KW-1133">Transmembrane helix</keyword>
<dbReference type="RefSeq" id="WP_118770601.1">
    <property type="nucleotide sequence ID" value="NZ_JAJEPS010000001.1"/>
</dbReference>
<evidence type="ECO:0000313" key="4">
    <source>
        <dbReference type="Proteomes" id="UP001198220"/>
    </source>
</evidence>